<organism evidence="1 2">
    <name type="scientific">Cetraspora pellucida</name>
    <dbReference type="NCBI Taxonomy" id="1433469"/>
    <lineage>
        <taxon>Eukaryota</taxon>
        <taxon>Fungi</taxon>
        <taxon>Fungi incertae sedis</taxon>
        <taxon>Mucoromycota</taxon>
        <taxon>Glomeromycotina</taxon>
        <taxon>Glomeromycetes</taxon>
        <taxon>Diversisporales</taxon>
        <taxon>Gigasporaceae</taxon>
        <taxon>Cetraspora</taxon>
    </lineage>
</organism>
<protein>
    <submittedName>
        <fullName evidence="1">3856_t:CDS:1</fullName>
    </submittedName>
</protein>
<dbReference type="Proteomes" id="UP000789759">
    <property type="component" value="Unassembled WGS sequence"/>
</dbReference>
<dbReference type="EMBL" id="CAJVQA010015044">
    <property type="protein sequence ID" value="CAG8734800.1"/>
    <property type="molecule type" value="Genomic_DNA"/>
</dbReference>
<dbReference type="AlphaFoldDB" id="A0A9N9IG89"/>
<dbReference type="PANTHER" id="PTHR45786">
    <property type="entry name" value="DNA BINDING PROTEIN-LIKE"/>
    <property type="match status" value="1"/>
</dbReference>
<proteinExistence type="predicted"/>
<comment type="caution">
    <text evidence="1">The sequence shown here is derived from an EMBL/GenBank/DDBJ whole genome shotgun (WGS) entry which is preliminary data.</text>
</comment>
<evidence type="ECO:0000313" key="1">
    <source>
        <dbReference type="EMBL" id="CAG8734800.1"/>
    </source>
</evidence>
<feature type="non-terminal residue" evidence="1">
    <location>
        <position position="1"/>
    </location>
</feature>
<evidence type="ECO:0000313" key="2">
    <source>
        <dbReference type="Proteomes" id="UP000789759"/>
    </source>
</evidence>
<keyword evidence="2" id="KW-1185">Reference proteome</keyword>
<reference evidence="1" key="1">
    <citation type="submission" date="2021-06" db="EMBL/GenBank/DDBJ databases">
        <authorList>
            <person name="Kallberg Y."/>
            <person name="Tangrot J."/>
            <person name="Rosling A."/>
        </authorList>
    </citation>
    <scope>NUCLEOTIDE SEQUENCE</scope>
    <source>
        <strain evidence="1">FL966</strain>
    </source>
</reference>
<accession>A0A9N9IG89</accession>
<gene>
    <name evidence="1" type="ORF">CPELLU_LOCUS13727</name>
</gene>
<sequence>VELKKHLSEMYSLVHFVSSVPIVNSEHVIITLFEQSLYTQINFSQTTSNITNFFLFLELNRQLSEISSFAHFVLNISITESKCIITTLFKQSSHTVQANFIQITSNSINFFLFSKLNSQPFEMFSFAHSVSNASVANVSIFIPILQSVSVPKAKELPPLLKAYFTENNARSHKFRNNIHAYNFALAFTSVNAKINEHITRTRGLYSFCIYSKMYYQIRFLISHLTTNSSLFAQIYFYNTENETQNSITDDQTQPDVEDVLVNDADEITNQRYVTIMQFSEDNMHSSEYQYFADWLLKIGKNHVEQYSKKGNYIKLPNDIYITSQNMHDLIDFVYLNLIINITIPYYLMECAILAPKNTDIELVNTTVIFIFSKNEIEYLSADSIDDAIGTNHEDLYLV</sequence>
<name>A0A9N9IG89_9GLOM</name>
<dbReference type="PANTHER" id="PTHR45786:SF74">
    <property type="entry name" value="ATP-DEPENDENT DNA HELICASE"/>
    <property type="match status" value="1"/>
</dbReference>
<feature type="non-terminal residue" evidence="1">
    <location>
        <position position="398"/>
    </location>
</feature>